<dbReference type="Gene3D" id="1.20.1280.50">
    <property type="match status" value="1"/>
</dbReference>
<keyword evidence="2" id="KW-1185">Reference proteome</keyword>
<dbReference type="OrthoDB" id="3365698at2759"/>
<dbReference type="EMBL" id="SSOP01000036">
    <property type="protein sequence ID" value="KAB5593490.1"/>
    <property type="molecule type" value="Genomic_DNA"/>
</dbReference>
<proteinExistence type="predicted"/>
<evidence type="ECO:0000313" key="2">
    <source>
        <dbReference type="Proteomes" id="UP000383932"/>
    </source>
</evidence>
<comment type="caution">
    <text evidence="1">The sequence shown here is derived from an EMBL/GenBank/DDBJ whole genome shotgun (WGS) entry which is preliminary data.</text>
</comment>
<sequence length="580" mass="65735">MAENIAGANKLMEFALDAYQSSWLAIANIYKPENVNVLGVNSQAPLDIITDGLRLVATYERRIKQVKATISQIKNTFPAAFTSITSLPDGVLAHIFRITIEEVWITVNSGTVIPPYTVGLRDPQPCCLTSCVDSTRIPSHPNNLSHVCRRWRRITTNLSSLWTHIDLSPCHPHANQLIARGKVSASRTGTLPLDIHMVEWLDYYWRKGDYLDSDTHQFCTSIATRMRSLELISGPRNGSFYKHFLAACFKRCIPGVFTQLSLRVRSDPGDINDRPGSYFIEVADSTRQGDNCLQLNISRKHFETVLRAITVLRLCNLYFRWTCQAYHGLDELRLTHQDHSVSIAKIELANILRSSPQLRVLHFALDISDESALVPPAQLNELEELVLCNVHLYMQRVVLELISPGTKPLRMHTIHSNSKRLLSSADDEFLKFFSRSNIVQLTMGGEAFGKPFRVHLSKLFELLPNLQTLTLKNAIIQGGLQVTPHCNENSPSPSGQIILHLVSSTVHSTAFWWLTSILRVKKITSYDVQIRDDNDSNRSTRRLGLAKYLEKVGEDCPIVHFIEDKEQAREAFLFYEYLDD</sequence>
<evidence type="ECO:0000313" key="1">
    <source>
        <dbReference type="EMBL" id="KAB5593490.1"/>
    </source>
</evidence>
<reference evidence="1 2" key="1">
    <citation type="journal article" date="2019" name="Fungal Biol. Biotechnol.">
        <title>Draft genome sequence of fastidious pathogen Ceratobasidium theobromae, which causes vascular-streak dieback in Theobroma cacao.</title>
        <authorList>
            <person name="Ali S.S."/>
            <person name="Asman A."/>
            <person name="Shao J."/>
            <person name="Firmansyah A.P."/>
            <person name="Susilo A.W."/>
            <person name="Rosmana A."/>
            <person name="McMahon P."/>
            <person name="Junaid M."/>
            <person name="Guest D."/>
            <person name="Kheng T.Y."/>
            <person name="Meinhardt L.W."/>
            <person name="Bailey B.A."/>
        </authorList>
    </citation>
    <scope>NUCLEOTIDE SEQUENCE [LARGE SCALE GENOMIC DNA]</scope>
    <source>
        <strain evidence="1 2">CT2</strain>
    </source>
</reference>
<protein>
    <submittedName>
        <fullName evidence="1">Uncharacterized protein</fullName>
    </submittedName>
</protein>
<organism evidence="1 2">
    <name type="scientific">Ceratobasidium theobromae</name>
    <dbReference type="NCBI Taxonomy" id="1582974"/>
    <lineage>
        <taxon>Eukaryota</taxon>
        <taxon>Fungi</taxon>
        <taxon>Dikarya</taxon>
        <taxon>Basidiomycota</taxon>
        <taxon>Agaricomycotina</taxon>
        <taxon>Agaricomycetes</taxon>
        <taxon>Cantharellales</taxon>
        <taxon>Ceratobasidiaceae</taxon>
        <taxon>Ceratobasidium</taxon>
    </lineage>
</organism>
<name>A0A5N5QNZ7_9AGAM</name>
<accession>A0A5N5QNZ7</accession>
<gene>
    <name evidence="1" type="ORF">CTheo_3038</name>
</gene>
<dbReference type="AlphaFoldDB" id="A0A5N5QNZ7"/>
<dbReference type="Proteomes" id="UP000383932">
    <property type="component" value="Unassembled WGS sequence"/>
</dbReference>